<dbReference type="InterPro" id="IPR037673">
    <property type="entry name" value="MSC/AndL"/>
</dbReference>
<gene>
    <name evidence="11" type="primary">mscL</name>
    <name evidence="12" type="ORF">SAMN04488519_102221</name>
</gene>
<dbReference type="Proteomes" id="UP000199564">
    <property type="component" value="Unassembled WGS sequence"/>
</dbReference>
<evidence type="ECO:0000256" key="6">
    <source>
        <dbReference type="ARBA" id="ARBA00022692"/>
    </source>
</evidence>
<sequence>MGMLKEFKEFAVKGNVVDLAVAVIIGGAFGKIVSSFVNDIIMPPLGLMLGGVDFKDLAVVLKEAEMDAAGEVAVAAVTLNYGMFIQNVVDFVIIAFVIFLAIKGMNNMKKKEEKKEEAAPPPAPPKSEVLLEEIRDLLKKQ</sequence>
<evidence type="ECO:0000256" key="3">
    <source>
        <dbReference type="ARBA" id="ARBA00011255"/>
    </source>
</evidence>
<evidence type="ECO:0000256" key="2">
    <source>
        <dbReference type="ARBA" id="ARBA00007254"/>
    </source>
</evidence>
<dbReference type="SUPFAM" id="SSF81330">
    <property type="entry name" value="Gated mechanosensitive channel"/>
    <property type="match status" value="1"/>
</dbReference>
<dbReference type="RefSeq" id="WP_091650287.1">
    <property type="nucleotide sequence ID" value="NZ_FOVW01000002.1"/>
</dbReference>
<keyword evidence="9 11" id="KW-0472">Membrane</keyword>
<keyword evidence="7 11" id="KW-1133">Transmembrane helix</keyword>
<dbReference type="STRING" id="226506.SAMN04488519_102221"/>
<evidence type="ECO:0000313" key="13">
    <source>
        <dbReference type="Proteomes" id="UP000199564"/>
    </source>
</evidence>
<evidence type="ECO:0000256" key="7">
    <source>
        <dbReference type="ARBA" id="ARBA00022989"/>
    </source>
</evidence>
<keyword evidence="10 11" id="KW-0407">Ion channel</keyword>
<accession>A0A1I5CCK7</accession>
<protein>
    <recommendedName>
        <fullName evidence="11">Large-conductance mechanosensitive channel</fullName>
    </recommendedName>
</protein>
<comment type="function">
    <text evidence="11">Channel that opens in response to stretch forces in the membrane lipid bilayer. May participate in the regulation of osmotic pressure changes within the cell.</text>
</comment>
<reference evidence="13" key="1">
    <citation type="submission" date="2016-10" db="EMBL/GenBank/DDBJ databases">
        <authorList>
            <person name="Varghese N."/>
            <person name="Submissions S."/>
        </authorList>
    </citation>
    <scope>NUCLEOTIDE SEQUENCE [LARGE SCALE GENOMIC DNA]</scope>
    <source>
        <strain evidence="13">DSM 15282</strain>
    </source>
</reference>
<keyword evidence="5 11" id="KW-1003">Cell membrane</keyword>
<evidence type="ECO:0000256" key="1">
    <source>
        <dbReference type="ARBA" id="ARBA00004651"/>
    </source>
</evidence>
<dbReference type="GO" id="GO:0008381">
    <property type="term" value="F:mechanosensitive monoatomic ion channel activity"/>
    <property type="evidence" value="ECO:0007669"/>
    <property type="project" value="UniProtKB-UniRule"/>
</dbReference>
<organism evidence="12 13">
    <name type="scientific">Algoriphagus ornithinivorans</name>
    <dbReference type="NCBI Taxonomy" id="226506"/>
    <lineage>
        <taxon>Bacteria</taxon>
        <taxon>Pseudomonadati</taxon>
        <taxon>Bacteroidota</taxon>
        <taxon>Cytophagia</taxon>
        <taxon>Cytophagales</taxon>
        <taxon>Cyclobacteriaceae</taxon>
        <taxon>Algoriphagus</taxon>
    </lineage>
</organism>
<dbReference type="Pfam" id="PF01741">
    <property type="entry name" value="MscL"/>
    <property type="match status" value="1"/>
</dbReference>
<comment type="similarity">
    <text evidence="2 11">Belongs to the MscL family.</text>
</comment>
<evidence type="ECO:0000256" key="11">
    <source>
        <dbReference type="HAMAP-Rule" id="MF_00115"/>
    </source>
</evidence>
<dbReference type="NCBIfam" id="NF001843">
    <property type="entry name" value="PRK00567.1-4"/>
    <property type="match status" value="1"/>
</dbReference>
<dbReference type="PRINTS" id="PR01264">
    <property type="entry name" value="MECHCHANNEL"/>
</dbReference>
<evidence type="ECO:0000256" key="4">
    <source>
        <dbReference type="ARBA" id="ARBA00022448"/>
    </source>
</evidence>
<dbReference type="Gene3D" id="1.10.1200.120">
    <property type="entry name" value="Large-conductance mechanosensitive channel, MscL, domain 1"/>
    <property type="match status" value="1"/>
</dbReference>
<comment type="subunit">
    <text evidence="3 11">Homopentamer.</text>
</comment>
<evidence type="ECO:0000256" key="10">
    <source>
        <dbReference type="ARBA" id="ARBA00023303"/>
    </source>
</evidence>
<dbReference type="AlphaFoldDB" id="A0A1I5CCK7"/>
<dbReference type="EMBL" id="FOVW01000002">
    <property type="protein sequence ID" value="SFN84361.1"/>
    <property type="molecule type" value="Genomic_DNA"/>
</dbReference>
<dbReference type="PANTHER" id="PTHR30266">
    <property type="entry name" value="MECHANOSENSITIVE CHANNEL MSCL"/>
    <property type="match status" value="1"/>
</dbReference>
<dbReference type="HAMAP" id="MF_00115">
    <property type="entry name" value="MscL"/>
    <property type="match status" value="1"/>
</dbReference>
<keyword evidence="8 11" id="KW-0406">Ion transport</keyword>
<evidence type="ECO:0000256" key="9">
    <source>
        <dbReference type="ARBA" id="ARBA00023136"/>
    </source>
</evidence>
<dbReference type="PANTHER" id="PTHR30266:SF2">
    <property type="entry name" value="LARGE-CONDUCTANCE MECHANOSENSITIVE CHANNEL"/>
    <property type="match status" value="1"/>
</dbReference>
<name>A0A1I5CCK7_9BACT</name>
<feature type="transmembrane region" description="Helical" evidence="11">
    <location>
        <begin position="16"/>
        <end position="37"/>
    </location>
</feature>
<dbReference type="GO" id="GO:0005886">
    <property type="term" value="C:plasma membrane"/>
    <property type="evidence" value="ECO:0007669"/>
    <property type="project" value="UniProtKB-SubCell"/>
</dbReference>
<feature type="transmembrane region" description="Helical" evidence="11">
    <location>
        <begin position="84"/>
        <end position="102"/>
    </location>
</feature>
<dbReference type="InterPro" id="IPR001185">
    <property type="entry name" value="MS_channel"/>
</dbReference>
<keyword evidence="13" id="KW-1185">Reference proteome</keyword>
<dbReference type="NCBIfam" id="NF010557">
    <property type="entry name" value="PRK13952.1"/>
    <property type="match status" value="1"/>
</dbReference>
<evidence type="ECO:0000256" key="8">
    <source>
        <dbReference type="ARBA" id="ARBA00023065"/>
    </source>
</evidence>
<keyword evidence="4 11" id="KW-0813">Transport</keyword>
<dbReference type="PROSITE" id="PS01327">
    <property type="entry name" value="MSCL"/>
    <property type="match status" value="1"/>
</dbReference>
<comment type="subcellular location">
    <subcellularLocation>
        <location evidence="1 11">Cell membrane</location>
        <topology evidence="1 11">Multi-pass membrane protein</topology>
    </subcellularLocation>
</comment>
<dbReference type="NCBIfam" id="TIGR00220">
    <property type="entry name" value="mscL"/>
    <property type="match status" value="1"/>
</dbReference>
<dbReference type="InterPro" id="IPR036019">
    <property type="entry name" value="MscL_channel"/>
</dbReference>
<dbReference type="FunFam" id="1.10.1200.120:FF:000001">
    <property type="entry name" value="Large-conductance mechanosensitive channel"/>
    <property type="match status" value="1"/>
</dbReference>
<keyword evidence="6 11" id="KW-0812">Transmembrane</keyword>
<evidence type="ECO:0000256" key="5">
    <source>
        <dbReference type="ARBA" id="ARBA00022475"/>
    </source>
</evidence>
<dbReference type="InterPro" id="IPR019823">
    <property type="entry name" value="Mechanosensitive_channel_CS"/>
</dbReference>
<proteinExistence type="inferred from homology"/>
<evidence type="ECO:0000313" key="12">
    <source>
        <dbReference type="EMBL" id="SFN84361.1"/>
    </source>
</evidence>